<sequence length="188" mass="21200">MQRDTKLKDALPVTDIHSLLALVAAHGSTEDPGSKKRVREDEVGGEGEDKGPSKKRAMNDTGGKQVEAEELEHIDKEVENSTNEEGEEYGDDDDEDDSWDDDEEATLDDVMVPGHPIYEELARDEAKQLASDNARRLKMAAQRRELKTPSKECRDCGEVIYEDQGSQFVNGQCDECETDAMIRRMRRR</sequence>
<dbReference type="EMBL" id="SFCI01001941">
    <property type="protein sequence ID" value="TFY74681.1"/>
    <property type="molecule type" value="Genomic_DNA"/>
</dbReference>
<comment type="caution">
    <text evidence="2">The sequence shown here is derived from an EMBL/GenBank/DDBJ whole genome shotgun (WGS) entry which is preliminary data.</text>
</comment>
<evidence type="ECO:0000313" key="2">
    <source>
        <dbReference type="EMBL" id="TFY74681.1"/>
    </source>
</evidence>
<organism evidence="2 3">
    <name type="scientific">Hericium alpestre</name>
    <dbReference type="NCBI Taxonomy" id="135208"/>
    <lineage>
        <taxon>Eukaryota</taxon>
        <taxon>Fungi</taxon>
        <taxon>Dikarya</taxon>
        <taxon>Basidiomycota</taxon>
        <taxon>Agaricomycotina</taxon>
        <taxon>Agaricomycetes</taxon>
        <taxon>Russulales</taxon>
        <taxon>Hericiaceae</taxon>
        <taxon>Hericium</taxon>
    </lineage>
</organism>
<evidence type="ECO:0000256" key="1">
    <source>
        <dbReference type="SAM" id="MobiDB-lite"/>
    </source>
</evidence>
<reference evidence="2 3" key="1">
    <citation type="submission" date="2019-02" db="EMBL/GenBank/DDBJ databases">
        <title>Genome sequencing of the rare red list fungi Hericium alpestre (H. flagellum).</title>
        <authorList>
            <person name="Buettner E."/>
            <person name="Kellner H."/>
        </authorList>
    </citation>
    <scope>NUCLEOTIDE SEQUENCE [LARGE SCALE GENOMIC DNA]</scope>
    <source>
        <strain evidence="2 3">DSM 108284</strain>
    </source>
</reference>
<proteinExistence type="predicted"/>
<feature type="compositionally biased region" description="Basic and acidic residues" evidence="1">
    <location>
        <begin position="28"/>
        <end position="52"/>
    </location>
</feature>
<feature type="compositionally biased region" description="Acidic residues" evidence="1">
    <location>
        <begin position="82"/>
        <end position="107"/>
    </location>
</feature>
<name>A0A4Y9ZLI7_9AGAM</name>
<evidence type="ECO:0000313" key="3">
    <source>
        <dbReference type="Proteomes" id="UP000298061"/>
    </source>
</evidence>
<gene>
    <name evidence="2" type="ORF">EWM64_g9331</name>
</gene>
<dbReference type="Proteomes" id="UP000298061">
    <property type="component" value="Unassembled WGS sequence"/>
</dbReference>
<accession>A0A4Y9ZLI7</accession>
<feature type="region of interest" description="Disordered" evidence="1">
    <location>
        <begin position="25"/>
        <end position="110"/>
    </location>
</feature>
<protein>
    <submittedName>
        <fullName evidence="2">Uncharacterized protein</fullName>
    </submittedName>
</protein>
<keyword evidence="3" id="KW-1185">Reference proteome</keyword>
<dbReference type="AlphaFoldDB" id="A0A4Y9ZLI7"/>